<reference evidence="1 2" key="1">
    <citation type="journal article" date="2019" name="Genome Biol. Evol.">
        <title>Insights into the evolution of the New World diploid cottons (Gossypium, subgenus Houzingenia) based on genome sequencing.</title>
        <authorList>
            <person name="Grover C.E."/>
            <person name="Arick M.A. 2nd"/>
            <person name="Thrash A."/>
            <person name="Conover J.L."/>
            <person name="Sanders W.S."/>
            <person name="Peterson D.G."/>
            <person name="Frelichowski J.E."/>
            <person name="Scheffler J.A."/>
            <person name="Scheffler B.E."/>
            <person name="Wendel J.F."/>
        </authorList>
    </citation>
    <scope>NUCLEOTIDE SEQUENCE [LARGE SCALE GENOMIC DNA]</scope>
    <source>
        <strain evidence="1">185</strain>
        <tissue evidence="1">Leaf</tissue>
    </source>
</reference>
<protein>
    <submittedName>
        <fullName evidence="1">Uncharacterized protein</fullName>
    </submittedName>
</protein>
<evidence type="ECO:0000313" key="2">
    <source>
        <dbReference type="Proteomes" id="UP000593577"/>
    </source>
</evidence>
<dbReference type="EMBL" id="JABFAA010000003">
    <property type="protein sequence ID" value="MBA0678689.1"/>
    <property type="molecule type" value="Genomic_DNA"/>
</dbReference>
<feature type="non-terminal residue" evidence="1">
    <location>
        <position position="1"/>
    </location>
</feature>
<sequence length="199" mass="23101">EGEGDGDEVYFVKVKYLLDGDNDKEFEPEIEVIEDAIVQKEHEEDTTKVDCDEIEYYDSDDHDEQKKVTEILAGNFNDEFELLWDYANELRAKNPSSTIKMAVKRKKEIESYEFSFWEIVKATIEKDSEDKFEAPFKKDEKVAEELKSKSPKHWTKAFFNCHSKLDMAEGRNPSQIPIKHNIGLGLQPQVRGPEALVVY</sequence>
<keyword evidence="2" id="KW-1185">Reference proteome</keyword>
<evidence type="ECO:0000313" key="1">
    <source>
        <dbReference type="EMBL" id="MBA0678689.1"/>
    </source>
</evidence>
<name>A0A7J8WVV3_GOSAI</name>
<gene>
    <name evidence="1" type="ORF">Goari_020015</name>
</gene>
<feature type="non-terminal residue" evidence="1">
    <location>
        <position position="199"/>
    </location>
</feature>
<comment type="caution">
    <text evidence="1">The sequence shown here is derived from an EMBL/GenBank/DDBJ whole genome shotgun (WGS) entry which is preliminary data.</text>
</comment>
<dbReference type="AlphaFoldDB" id="A0A7J8WVV3"/>
<dbReference type="Proteomes" id="UP000593577">
    <property type="component" value="Unassembled WGS sequence"/>
</dbReference>
<proteinExistence type="predicted"/>
<accession>A0A7J8WVV3</accession>
<organism evidence="1 2">
    <name type="scientific">Gossypium aridum</name>
    <name type="common">American cotton</name>
    <name type="synonym">Erioxylum aridum</name>
    <dbReference type="NCBI Taxonomy" id="34290"/>
    <lineage>
        <taxon>Eukaryota</taxon>
        <taxon>Viridiplantae</taxon>
        <taxon>Streptophyta</taxon>
        <taxon>Embryophyta</taxon>
        <taxon>Tracheophyta</taxon>
        <taxon>Spermatophyta</taxon>
        <taxon>Magnoliopsida</taxon>
        <taxon>eudicotyledons</taxon>
        <taxon>Gunneridae</taxon>
        <taxon>Pentapetalae</taxon>
        <taxon>rosids</taxon>
        <taxon>malvids</taxon>
        <taxon>Malvales</taxon>
        <taxon>Malvaceae</taxon>
        <taxon>Malvoideae</taxon>
        <taxon>Gossypium</taxon>
    </lineage>
</organism>